<gene>
    <name evidence="3" type="ORF">PGLA1383_LOCUS7186</name>
</gene>
<feature type="compositionally biased region" description="Polar residues" evidence="1">
    <location>
        <begin position="59"/>
        <end position="71"/>
    </location>
</feature>
<dbReference type="PROSITE" id="PS51286">
    <property type="entry name" value="RAP"/>
    <property type="match status" value="1"/>
</dbReference>
<protein>
    <recommendedName>
        <fullName evidence="2">RAP domain-containing protein</fullName>
    </recommendedName>
</protein>
<dbReference type="Pfam" id="PF08373">
    <property type="entry name" value="RAP"/>
    <property type="match status" value="1"/>
</dbReference>
<accession>A0A813DHJ3</accession>
<evidence type="ECO:0000313" key="4">
    <source>
        <dbReference type="Proteomes" id="UP000654075"/>
    </source>
</evidence>
<dbReference type="InterPro" id="IPR013584">
    <property type="entry name" value="RAP"/>
</dbReference>
<reference evidence="3" key="1">
    <citation type="submission" date="2021-02" db="EMBL/GenBank/DDBJ databases">
        <authorList>
            <person name="Dougan E. K."/>
            <person name="Rhodes N."/>
            <person name="Thang M."/>
            <person name="Chan C."/>
        </authorList>
    </citation>
    <scope>NUCLEOTIDE SEQUENCE</scope>
</reference>
<feature type="region of interest" description="Disordered" evidence="1">
    <location>
        <begin position="58"/>
        <end position="124"/>
    </location>
</feature>
<comment type="caution">
    <text evidence="3">The sequence shown here is derived from an EMBL/GenBank/DDBJ whole genome shotgun (WGS) entry which is preliminary data.</text>
</comment>
<dbReference type="SMART" id="SM00952">
    <property type="entry name" value="RAP"/>
    <property type="match status" value="1"/>
</dbReference>
<evidence type="ECO:0000256" key="1">
    <source>
        <dbReference type="SAM" id="MobiDB-lite"/>
    </source>
</evidence>
<organism evidence="3 4">
    <name type="scientific">Polarella glacialis</name>
    <name type="common">Dinoflagellate</name>
    <dbReference type="NCBI Taxonomy" id="89957"/>
    <lineage>
        <taxon>Eukaryota</taxon>
        <taxon>Sar</taxon>
        <taxon>Alveolata</taxon>
        <taxon>Dinophyceae</taxon>
        <taxon>Suessiales</taxon>
        <taxon>Suessiaceae</taxon>
        <taxon>Polarella</taxon>
    </lineage>
</organism>
<sequence>MEWGAVDRADGTGVSLEEQMPAGWPGFLQGEDKLRTDGLASSRGGLFDDERLIAGMAASGSTWAPSQVTQGGLTGESWRPSSRGAPWSAQTRGAQVWSPGSPGRESEVYSPFPLPPPPADRRDHHSIKRPETPLLAFVDRASFPGYVDPEEYDSQFRLSAREREWQQVSLFPDQPVAVPSVSSAAAPPRVSDDEWEAELLAWKRRYGCPDVAEGQSSASAASVCAAEEGPMLGERPSSAVTDRAGRVLPGQLYAPAQDASGPPRRGGGSTGPKDSNVRESPAAQASAHGEEQKPAQGNLQVSGSLDAVQKEPMEEPRRPLPAVQPGYQPEAAEQLGDSEFSELAFQEALRSAREADLAEAGLAEELDTEHQTAAMLQSVLQEEKAPMTVLVPTAPPGAPPLTRSPGRTHTAAAIAEVEAEQVAATLQPGSAGRRNMYTQEDFDIATTNARSKAGASSGWKSDFSEAGLQVRDFLQDLRKQRDREKGRQGTGPVWLHLAAQAKNLASTLNLSELLEAMKLFCSVRYDDYELYMRLLGEVPHYIKQAKAEELCQLVRLLARRRLRERNYVDMVVAHLLQKMRVTDDTLIARLLVKTANALADLECRSQPKFVEHFLRHLEHRIEELDAELCCLVSPVFVAHYMGDALRRAYLKRCAETQAGFQGPEYVLRNLACVELLLRKEYHAFALSLPPYVGRYLDKVRQHASFDKWGSVVLPSTVVPDGPKGEQRAELSSSLLQKASTATVGRRGDVFSSDMHRDVSACLTHLGIEHENGMLSGPYLVDVVATDMVNPTKRIIYEVNAPHHYYEGTQALIAEKRLRHRMLGRLGHKLFHVNAHDWRPLTAAQKMTFILKLQQEQQDKNSTEAAQEAAANTMRAKQLPVIRFDTAKQPVEPFKLKSIKDLNSPISVPVPPSKRRPPQRAEAPLTAR</sequence>
<dbReference type="AlphaFoldDB" id="A0A813DHJ3"/>
<feature type="domain" description="RAP" evidence="2">
    <location>
        <begin position="794"/>
        <end position="851"/>
    </location>
</feature>
<dbReference type="EMBL" id="CAJNNV010003109">
    <property type="protein sequence ID" value="CAE8588385.1"/>
    <property type="molecule type" value="Genomic_DNA"/>
</dbReference>
<keyword evidence="4" id="KW-1185">Reference proteome</keyword>
<dbReference type="Proteomes" id="UP000654075">
    <property type="component" value="Unassembled WGS sequence"/>
</dbReference>
<dbReference type="OrthoDB" id="440521at2759"/>
<feature type="region of interest" description="Disordered" evidence="1">
    <location>
        <begin position="1"/>
        <end position="46"/>
    </location>
</feature>
<evidence type="ECO:0000259" key="2">
    <source>
        <dbReference type="PROSITE" id="PS51286"/>
    </source>
</evidence>
<name>A0A813DHJ3_POLGL</name>
<feature type="region of interest" description="Disordered" evidence="1">
    <location>
        <begin position="893"/>
        <end position="927"/>
    </location>
</feature>
<feature type="compositionally biased region" description="Basic and acidic residues" evidence="1">
    <location>
        <begin position="1"/>
        <end position="10"/>
    </location>
</feature>
<feature type="region of interest" description="Disordered" evidence="1">
    <location>
        <begin position="253"/>
        <end position="300"/>
    </location>
</feature>
<evidence type="ECO:0000313" key="3">
    <source>
        <dbReference type="EMBL" id="CAE8588385.1"/>
    </source>
</evidence>
<proteinExistence type="predicted"/>